<protein>
    <submittedName>
        <fullName evidence="2">Uncharacterized protein</fullName>
    </submittedName>
</protein>
<comment type="caution">
    <text evidence="2">The sequence shown here is derived from an EMBL/GenBank/DDBJ whole genome shotgun (WGS) entry which is preliminary data.</text>
</comment>
<sequence>MMHTVPPQSSSGPGGATGAGQRLEPLSLRDTAVQVRAALDLLGDSATQVASRLADAGVTGRRSDQSGCPVARYLHSLGLAEAPVRRLEVTRTHAVLSDGHRWSRRARIELPPGVRAFVAGFDRGQFAQLESAPRPRPSFTGDPVGAQLPSTPDAAGMGERSLVHH</sequence>
<feature type="compositionally biased region" description="Low complexity" evidence="1">
    <location>
        <begin position="1"/>
        <end position="11"/>
    </location>
</feature>
<feature type="region of interest" description="Disordered" evidence="1">
    <location>
        <begin position="131"/>
        <end position="165"/>
    </location>
</feature>
<dbReference type="Proteomes" id="UP000437736">
    <property type="component" value="Unassembled WGS sequence"/>
</dbReference>
<dbReference type="EMBL" id="WJHE01000241">
    <property type="protein sequence ID" value="MST32202.1"/>
    <property type="molecule type" value="Genomic_DNA"/>
</dbReference>
<evidence type="ECO:0000313" key="3">
    <source>
        <dbReference type="Proteomes" id="UP000437736"/>
    </source>
</evidence>
<evidence type="ECO:0000256" key="1">
    <source>
        <dbReference type="SAM" id="MobiDB-lite"/>
    </source>
</evidence>
<proteinExistence type="predicted"/>
<feature type="region of interest" description="Disordered" evidence="1">
    <location>
        <begin position="1"/>
        <end position="21"/>
    </location>
</feature>
<name>A0ABW9QSB5_9ACTN</name>
<organism evidence="2 3">
    <name type="scientific">Acidiferrimicrobium australe</name>
    <dbReference type="NCBI Taxonomy" id="2664430"/>
    <lineage>
        <taxon>Bacteria</taxon>
        <taxon>Bacillati</taxon>
        <taxon>Actinomycetota</taxon>
        <taxon>Acidimicrobiia</taxon>
        <taxon>Acidimicrobiales</taxon>
        <taxon>Acidimicrobiaceae</taxon>
        <taxon>Acidiferrimicrobium</taxon>
    </lineage>
</organism>
<keyword evidence="3" id="KW-1185">Reference proteome</keyword>
<gene>
    <name evidence="2" type="ORF">GHK86_05610</name>
</gene>
<accession>A0ABW9QSB5</accession>
<reference evidence="2 3" key="1">
    <citation type="submission" date="2019-11" db="EMBL/GenBank/DDBJ databases">
        <title>Acidiferrimicrobium australis gen. nov., sp. nov., an acidophilic and obligately heterotrophic, member of the Actinobacteria that catalyses dissimilatory oxido- reduction of iron isolated from metal-rich acidic water in Chile.</title>
        <authorList>
            <person name="Gonzalez D."/>
            <person name="Huber K."/>
            <person name="Hedrich S."/>
            <person name="Rojas-Villalobos C."/>
            <person name="Quatrini R."/>
            <person name="Dinamarca M.A."/>
            <person name="Schwarz A."/>
            <person name="Canales C."/>
            <person name="Nancucheo I."/>
        </authorList>
    </citation>
    <scope>NUCLEOTIDE SEQUENCE [LARGE SCALE GENOMIC DNA]</scope>
    <source>
        <strain evidence="2 3">USS-CCA1</strain>
    </source>
</reference>
<evidence type="ECO:0000313" key="2">
    <source>
        <dbReference type="EMBL" id="MST32202.1"/>
    </source>
</evidence>